<evidence type="ECO:0000313" key="1">
    <source>
        <dbReference type="EMBL" id="KAF9647570.1"/>
    </source>
</evidence>
<organism evidence="1 2">
    <name type="scientific">Thelephora ganbajun</name>
    <name type="common">Ganba fungus</name>
    <dbReference type="NCBI Taxonomy" id="370292"/>
    <lineage>
        <taxon>Eukaryota</taxon>
        <taxon>Fungi</taxon>
        <taxon>Dikarya</taxon>
        <taxon>Basidiomycota</taxon>
        <taxon>Agaricomycotina</taxon>
        <taxon>Agaricomycetes</taxon>
        <taxon>Thelephorales</taxon>
        <taxon>Thelephoraceae</taxon>
        <taxon>Thelephora</taxon>
    </lineage>
</organism>
<gene>
    <name evidence="1" type="ORF">BDM02DRAFT_3097974</name>
</gene>
<proteinExistence type="predicted"/>
<accession>A0ACB6ZCT2</accession>
<name>A0ACB6ZCT2_THEGA</name>
<reference evidence="1" key="2">
    <citation type="journal article" date="2020" name="Nat. Commun.">
        <title>Large-scale genome sequencing of mycorrhizal fungi provides insights into the early evolution of symbiotic traits.</title>
        <authorList>
            <person name="Miyauchi S."/>
            <person name="Kiss E."/>
            <person name="Kuo A."/>
            <person name="Drula E."/>
            <person name="Kohler A."/>
            <person name="Sanchez-Garcia M."/>
            <person name="Morin E."/>
            <person name="Andreopoulos B."/>
            <person name="Barry K.W."/>
            <person name="Bonito G."/>
            <person name="Buee M."/>
            <person name="Carver A."/>
            <person name="Chen C."/>
            <person name="Cichocki N."/>
            <person name="Clum A."/>
            <person name="Culley D."/>
            <person name="Crous P.W."/>
            <person name="Fauchery L."/>
            <person name="Girlanda M."/>
            <person name="Hayes R.D."/>
            <person name="Keri Z."/>
            <person name="LaButti K."/>
            <person name="Lipzen A."/>
            <person name="Lombard V."/>
            <person name="Magnuson J."/>
            <person name="Maillard F."/>
            <person name="Murat C."/>
            <person name="Nolan M."/>
            <person name="Ohm R.A."/>
            <person name="Pangilinan J."/>
            <person name="Pereira M.F."/>
            <person name="Perotto S."/>
            <person name="Peter M."/>
            <person name="Pfister S."/>
            <person name="Riley R."/>
            <person name="Sitrit Y."/>
            <person name="Stielow J.B."/>
            <person name="Szollosi G."/>
            <person name="Zifcakova L."/>
            <person name="Stursova M."/>
            <person name="Spatafora J.W."/>
            <person name="Tedersoo L."/>
            <person name="Vaario L.M."/>
            <person name="Yamada A."/>
            <person name="Yan M."/>
            <person name="Wang P."/>
            <person name="Xu J."/>
            <person name="Bruns T."/>
            <person name="Baldrian P."/>
            <person name="Vilgalys R."/>
            <person name="Dunand C."/>
            <person name="Henrissat B."/>
            <person name="Grigoriev I.V."/>
            <person name="Hibbett D."/>
            <person name="Nagy L.G."/>
            <person name="Martin F.M."/>
        </authorList>
    </citation>
    <scope>NUCLEOTIDE SEQUENCE</scope>
    <source>
        <strain evidence="1">P2</strain>
    </source>
</reference>
<protein>
    <submittedName>
        <fullName evidence="1">OTU-domain-containing protein</fullName>
    </submittedName>
</protein>
<reference evidence="1" key="1">
    <citation type="submission" date="2019-10" db="EMBL/GenBank/DDBJ databases">
        <authorList>
            <consortium name="DOE Joint Genome Institute"/>
            <person name="Kuo A."/>
            <person name="Miyauchi S."/>
            <person name="Kiss E."/>
            <person name="Drula E."/>
            <person name="Kohler A."/>
            <person name="Sanchez-Garcia M."/>
            <person name="Andreopoulos B."/>
            <person name="Barry K.W."/>
            <person name="Bonito G."/>
            <person name="Buee M."/>
            <person name="Carver A."/>
            <person name="Chen C."/>
            <person name="Cichocki N."/>
            <person name="Clum A."/>
            <person name="Culley D."/>
            <person name="Crous P.W."/>
            <person name="Fauchery L."/>
            <person name="Girlanda M."/>
            <person name="Hayes R."/>
            <person name="Keri Z."/>
            <person name="Labutti K."/>
            <person name="Lipzen A."/>
            <person name="Lombard V."/>
            <person name="Magnuson J."/>
            <person name="Maillard F."/>
            <person name="Morin E."/>
            <person name="Murat C."/>
            <person name="Nolan M."/>
            <person name="Ohm R."/>
            <person name="Pangilinan J."/>
            <person name="Pereira M."/>
            <person name="Perotto S."/>
            <person name="Peter M."/>
            <person name="Riley R."/>
            <person name="Sitrit Y."/>
            <person name="Stielow B."/>
            <person name="Szollosi G."/>
            <person name="Zifcakova L."/>
            <person name="Stursova M."/>
            <person name="Spatafora J.W."/>
            <person name="Tedersoo L."/>
            <person name="Vaario L.-M."/>
            <person name="Yamada A."/>
            <person name="Yan M."/>
            <person name="Wang P."/>
            <person name="Xu J."/>
            <person name="Bruns T."/>
            <person name="Baldrian P."/>
            <person name="Vilgalys R."/>
            <person name="Henrissat B."/>
            <person name="Grigoriev I.V."/>
            <person name="Hibbett D."/>
            <person name="Nagy L.G."/>
            <person name="Martin F.M."/>
        </authorList>
    </citation>
    <scope>NUCLEOTIDE SEQUENCE</scope>
    <source>
        <strain evidence="1">P2</strain>
    </source>
</reference>
<comment type="caution">
    <text evidence="1">The sequence shown here is derived from an EMBL/GenBank/DDBJ whole genome shotgun (WGS) entry which is preliminary data.</text>
</comment>
<sequence length="333" mass="36110">MAQLRLRHPKGVSTIQVDLESATVQDLLQEIYKITEILPSQQDVKTGYPPKSLMLIPELPISSLGLSKGEQLIVNHNGKGQSTRSTPPRSTTSTSGPGAMPQSNTRPPAPTQPTAGGPDSVETEGGYLVHRVVPDDNSCLFSSVAIVFEQNIGKAQEIRKIVADEIRKDMITWSEAILGRPRDDYISTILKPLTWGGAIELAILAKHYNTEISSVDVETGRIDRFTPSPEADSGNRSILIYSGIHYDAATLAPIKDAPEDFHQTIVPVRGSTPETDPILKAAKDLADKLRAKKAFTNTSTFTLKCEDCGKGLTGEKEARAHAAETGHVNFGEY</sequence>
<dbReference type="Proteomes" id="UP000886501">
    <property type="component" value="Unassembled WGS sequence"/>
</dbReference>
<keyword evidence="2" id="KW-1185">Reference proteome</keyword>
<dbReference type="EMBL" id="MU118031">
    <property type="protein sequence ID" value="KAF9647570.1"/>
    <property type="molecule type" value="Genomic_DNA"/>
</dbReference>
<evidence type="ECO:0000313" key="2">
    <source>
        <dbReference type="Proteomes" id="UP000886501"/>
    </source>
</evidence>